<dbReference type="SUPFAM" id="SSF53300">
    <property type="entry name" value="vWA-like"/>
    <property type="match status" value="1"/>
</dbReference>
<proteinExistence type="predicted"/>
<dbReference type="PANTHER" id="PTHR33608">
    <property type="entry name" value="BLL2464 PROTEIN"/>
    <property type="match status" value="1"/>
</dbReference>
<dbReference type="AlphaFoldDB" id="A0A381Z6A5"/>
<dbReference type="CDD" id="cd00198">
    <property type="entry name" value="vWFA"/>
    <property type="match status" value="1"/>
</dbReference>
<dbReference type="Pfam" id="PF01882">
    <property type="entry name" value="DUF58"/>
    <property type="match status" value="1"/>
</dbReference>
<evidence type="ECO:0000259" key="1">
    <source>
        <dbReference type="Pfam" id="PF01882"/>
    </source>
</evidence>
<sequence length="291" mass="33560">MIPRQILKKVKRIEIRTRGLVNELFGGEYHSVFKGRGMTFSEVREYQPGDDIRLIDWNVTARNGSPFVKVFEEERELIVYLLVDVSASGEFGSIQQLKRDMGAEIAAVLGFSAIKNNDKVGLILFSDDIEKYVPPKKGKSHVLRVIRELLYVKPKRTGTSIKNALDYLLKVAKRRSVVFILSDFLDDDYWTSLKIVNRKHDLIGIRLYDPAETEIPEFGLAKVKDPETGEAFWIDSSSKEARDRLKKEIIHKTESFKKKTIKTGLDLIPIATNQDYVDPIMSFFRLREKRY</sequence>
<gene>
    <name evidence="2" type="ORF">METZ01_LOCUS137632</name>
</gene>
<reference evidence="2" key="1">
    <citation type="submission" date="2018-05" db="EMBL/GenBank/DDBJ databases">
        <authorList>
            <person name="Lanie J.A."/>
            <person name="Ng W.-L."/>
            <person name="Kazmierczak K.M."/>
            <person name="Andrzejewski T.M."/>
            <person name="Davidsen T.M."/>
            <person name="Wayne K.J."/>
            <person name="Tettelin H."/>
            <person name="Glass J.I."/>
            <person name="Rusch D."/>
            <person name="Podicherti R."/>
            <person name="Tsui H.-C.T."/>
            <person name="Winkler M.E."/>
        </authorList>
    </citation>
    <scope>NUCLEOTIDE SEQUENCE</scope>
</reference>
<accession>A0A381Z6A5</accession>
<dbReference type="PANTHER" id="PTHR33608:SF6">
    <property type="entry name" value="BLL2464 PROTEIN"/>
    <property type="match status" value="1"/>
</dbReference>
<feature type="domain" description="DUF58" evidence="1">
    <location>
        <begin position="42"/>
        <end position="250"/>
    </location>
</feature>
<evidence type="ECO:0000313" key="2">
    <source>
        <dbReference type="EMBL" id="SVA84778.1"/>
    </source>
</evidence>
<dbReference type="EMBL" id="UINC01020115">
    <property type="protein sequence ID" value="SVA84778.1"/>
    <property type="molecule type" value="Genomic_DNA"/>
</dbReference>
<dbReference type="Gene3D" id="3.40.50.410">
    <property type="entry name" value="von Willebrand factor, type A domain"/>
    <property type="match status" value="1"/>
</dbReference>
<name>A0A381Z6A5_9ZZZZ</name>
<protein>
    <recommendedName>
        <fullName evidence="1">DUF58 domain-containing protein</fullName>
    </recommendedName>
</protein>
<dbReference type="InterPro" id="IPR036465">
    <property type="entry name" value="vWFA_dom_sf"/>
</dbReference>
<dbReference type="InterPro" id="IPR002881">
    <property type="entry name" value="DUF58"/>
</dbReference>
<organism evidence="2">
    <name type="scientific">marine metagenome</name>
    <dbReference type="NCBI Taxonomy" id="408172"/>
    <lineage>
        <taxon>unclassified sequences</taxon>
        <taxon>metagenomes</taxon>
        <taxon>ecological metagenomes</taxon>
    </lineage>
</organism>